<name>A0AAV4P9R5_CAEEX</name>
<sequence>MRMCQCLNLKTNFALQVEYHLEKGNGLLTDRIDMLIEGAQYGILTGSPNLVDKILIKTKRLIIGAGKTAKSGSRSHHYSCCAN</sequence>
<evidence type="ECO:0000313" key="2">
    <source>
        <dbReference type="Proteomes" id="UP001054945"/>
    </source>
</evidence>
<protein>
    <submittedName>
        <fullName evidence="1">Uncharacterized protein</fullName>
    </submittedName>
</protein>
<dbReference type="EMBL" id="BPLR01004234">
    <property type="protein sequence ID" value="GIX93330.1"/>
    <property type="molecule type" value="Genomic_DNA"/>
</dbReference>
<dbReference type="AlphaFoldDB" id="A0AAV4P9R5"/>
<comment type="caution">
    <text evidence="1">The sequence shown here is derived from an EMBL/GenBank/DDBJ whole genome shotgun (WGS) entry which is preliminary data.</text>
</comment>
<accession>A0AAV4P9R5</accession>
<keyword evidence="2" id="KW-1185">Reference proteome</keyword>
<organism evidence="1 2">
    <name type="scientific">Caerostris extrusa</name>
    <name type="common">Bark spider</name>
    <name type="synonym">Caerostris bankana</name>
    <dbReference type="NCBI Taxonomy" id="172846"/>
    <lineage>
        <taxon>Eukaryota</taxon>
        <taxon>Metazoa</taxon>
        <taxon>Ecdysozoa</taxon>
        <taxon>Arthropoda</taxon>
        <taxon>Chelicerata</taxon>
        <taxon>Arachnida</taxon>
        <taxon>Araneae</taxon>
        <taxon>Araneomorphae</taxon>
        <taxon>Entelegynae</taxon>
        <taxon>Araneoidea</taxon>
        <taxon>Araneidae</taxon>
        <taxon>Caerostris</taxon>
    </lineage>
</organism>
<gene>
    <name evidence="1" type="primary">AVEN_19619_1</name>
    <name evidence="1" type="ORF">CEXT_414661</name>
</gene>
<proteinExistence type="predicted"/>
<evidence type="ECO:0000313" key="1">
    <source>
        <dbReference type="EMBL" id="GIX93330.1"/>
    </source>
</evidence>
<reference evidence="1 2" key="1">
    <citation type="submission" date="2021-06" db="EMBL/GenBank/DDBJ databases">
        <title>Caerostris extrusa draft genome.</title>
        <authorList>
            <person name="Kono N."/>
            <person name="Arakawa K."/>
        </authorList>
    </citation>
    <scope>NUCLEOTIDE SEQUENCE [LARGE SCALE GENOMIC DNA]</scope>
</reference>
<dbReference type="Proteomes" id="UP001054945">
    <property type="component" value="Unassembled WGS sequence"/>
</dbReference>